<dbReference type="OrthoDB" id="7871457at2759"/>
<keyword evidence="4" id="KW-0175">Coiled coil</keyword>
<keyword evidence="2" id="KW-0964">Secreted</keyword>
<accession>A0A2G8LNH1</accession>
<keyword evidence="5" id="KW-0391">Immunity</keyword>
<dbReference type="GO" id="GO:0002250">
    <property type="term" value="P:adaptive immune response"/>
    <property type="evidence" value="ECO:0007669"/>
    <property type="project" value="UniProtKB-KW"/>
</dbReference>
<comment type="caution">
    <text evidence="11">The sequence shown here is derived from an EMBL/GenBank/DDBJ whole genome shotgun (WGS) entry which is preliminary data.</text>
</comment>
<dbReference type="InterPro" id="IPR002181">
    <property type="entry name" value="Fibrinogen_a/b/g_C_dom"/>
</dbReference>
<keyword evidence="5" id="KW-1064">Adaptive immunity</keyword>
<keyword evidence="6" id="KW-1015">Disulfide bond</keyword>
<dbReference type="STRING" id="307972.A0A2G8LNH1"/>
<protein>
    <recommendedName>
        <fullName evidence="7">Fibrinogen-like protein 1</fullName>
    </recommendedName>
</protein>
<dbReference type="GO" id="GO:0034116">
    <property type="term" value="P:positive regulation of heterotypic cell-cell adhesion"/>
    <property type="evidence" value="ECO:0007669"/>
    <property type="project" value="TreeGrafter"/>
</dbReference>
<dbReference type="Pfam" id="PF00147">
    <property type="entry name" value="Fibrinogen_C"/>
    <property type="match status" value="1"/>
</dbReference>
<evidence type="ECO:0000256" key="5">
    <source>
        <dbReference type="ARBA" id="ARBA00023130"/>
    </source>
</evidence>
<dbReference type="PANTHER" id="PTHR47221">
    <property type="entry name" value="FIBRINOGEN ALPHA CHAIN"/>
    <property type="match status" value="1"/>
</dbReference>
<evidence type="ECO:0000256" key="4">
    <source>
        <dbReference type="ARBA" id="ARBA00023054"/>
    </source>
</evidence>
<dbReference type="InterPro" id="IPR036056">
    <property type="entry name" value="Fibrinogen-like_C"/>
</dbReference>
<evidence type="ECO:0000256" key="3">
    <source>
        <dbReference type="ARBA" id="ARBA00022729"/>
    </source>
</evidence>
<evidence type="ECO:0000256" key="8">
    <source>
        <dbReference type="ARBA" id="ARBA00049639"/>
    </source>
</evidence>
<evidence type="ECO:0000256" key="1">
    <source>
        <dbReference type="ARBA" id="ARBA00004613"/>
    </source>
</evidence>
<comment type="function">
    <text evidence="8">Immune suppressive molecule that inhibits antigen-specific T-cell activation by acting as a major ligand of LAG3. Responsible for LAG3 T-cell inhibitory function. Binds LAG3 independently from MHC class II (MHC-II). Secreted by, and promotes growth of, hepatocytes.</text>
</comment>
<keyword evidence="3" id="KW-0732">Signal</keyword>
<dbReference type="EMBL" id="MRZV01000025">
    <property type="protein sequence ID" value="PIK61774.1"/>
    <property type="molecule type" value="Genomic_DNA"/>
</dbReference>
<dbReference type="GO" id="GO:0030674">
    <property type="term" value="F:protein-macromolecule adaptor activity"/>
    <property type="evidence" value="ECO:0007669"/>
    <property type="project" value="TreeGrafter"/>
</dbReference>
<keyword evidence="12" id="KW-1185">Reference proteome</keyword>
<evidence type="ECO:0000256" key="2">
    <source>
        <dbReference type="ARBA" id="ARBA00022525"/>
    </source>
</evidence>
<gene>
    <name evidence="11" type="ORF">BSL78_01328</name>
</gene>
<dbReference type="Proteomes" id="UP000230750">
    <property type="component" value="Unassembled WGS sequence"/>
</dbReference>
<evidence type="ECO:0000256" key="7">
    <source>
        <dbReference type="ARBA" id="ARBA00039489"/>
    </source>
</evidence>
<evidence type="ECO:0000313" key="12">
    <source>
        <dbReference type="Proteomes" id="UP000230750"/>
    </source>
</evidence>
<dbReference type="AlphaFoldDB" id="A0A2G8LNH1"/>
<dbReference type="GO" id="GO:0005577">
    <property type="term" value="C:fibrinogen complex"/>
    <property type="evidence" value="ECO:0007669"/>
    <property type="project" value="TreeGrafter"/>
</dbReference>
<dbReference type="PROSITE" id="PS51406">
    <property type="entry name" value="FIBRINOGEN_C_2"/>
    <property type="match status" value="1"/>
</dbReference>
<feature type="non-terminal residue" evidence="11">
    <location>
        <position position="147"/>
    </location>
</feature>
<dbReference type="Gene3D" id="3.90.215.10">
    <property type="entry name" value="Gamma Fibrinogen, chain A, domain 1"/>
    <property type="match status" value="1"/>
</dbReference>
<dbReference type="PANTHER" id="PTHR47221:SF8">
    <property type="entry name" value="FIBRINOGEN LIKE 1A"/>
    <property type="match status" value="1"/>
</dbReference>
<comment type="subunit">
    <text evidence="9">Homodimer. Interacts (via the Fibrinogen C-terminal domain) with LAG3 (via Ig-like domains 1 and 2).</text>
</comment>
<evidence type="ECO:0000259" key="10">
    <source>
        <dbReference type="PROSITE" id="PS51406"/>
    </source>
</evidence>
<evidence type="ECO:0000313" key="11">
    <source>
        <dbReference type="EMBL" id="PIK61774.1"/>
    </source>
</evidence>
<sequence length="147" mass="16865">MSIIDGSLTNCRAIYKAGCNKSGIYKITPNGWTEGPFEAYCDMKNLTVPSWNSCKGRGWTVFQRRVNGSVDFNRNWTSYKEGFGQLNHEFWLGNEKLHYLTQPGKYRLRIGLVGSNGTTYPRLYKEISHQTRGGNVRVACVWNSWQQ</sequence>
<dbReference type="GO" id="GO:0005201">
    <property type="term" value="F:extracellular matrix structural constituent"/>
    <property type="evidence" value="ECO:0007669"/>
    <property type="project" value="TreeGrafter"/>
</dbReference>
<evidence type="ECO:0000256" key="9">
    <source>
        <dbReference type="ARBA" id="ARBA00049681"/>
    </source>
</evidence>
<evidence type="ECO:0000256" key="6">
    <source>
        <dbReference type="ARBA" id="ARBA00023157"/>
    </source>
</evidence>
<name>A0A2G8LNH1_STIJA</name>
<reference evidence="11 12" key="1">
    <citation type="journal article" date="2017" name="PLoS Biol.">
        <title>The sea cucumber genome provides insights into morphological evolution and visceral regeneration.</title>
        <authorList>
            <person name="Zhang X."/>
            <person name="Sun L."/>
            <person name="Yuan J."/>
            <person name="Sun Y."/>
            <person name="Gao Y."/>
            <person name="Zhang L."/>
            <person name="Li S."/>
            <person name="Dai H."/>
            <person name="Hamel J.F."/>
            <person name="Liu C."/>
            <person name="Yu Y."/>
            <person name="Liu S."/>
            <person name="Lin W."/>
            <person name="Guo K."/>
            <person name="Jin S."/>
            <person name="Xu P."/>
            <person name="Storey K.B."/>
            <person name="Huan P."/>
            <person name="Zhang T."/>
            <person name="Zhou Y."/>
            <person name="Zhang J."/>
            <person name="Lin C."/>
            <person name="Li X."/>
            <person name="Xing L."/>
            <person name="Huo D."/>
            <person name="Sun M."/>
            <person name="Wang L."/>
            <person name="Mercier A."/>
            <person name="Li F."/>
            <person name="Yang H."/>
            <person name="Xiang J."/>
        </authorList>
    </citation>
    <scope>NUCLEOTIDE SEQUENCE [LARGE SCALE GENOMIC DNA]</scope>
    <source>
        <strain evidence="11">Shaxun</strain>
        <tissue evidence="11">Muscle</tissue>
    </source>
</reference>
<dbReference type="SMART" id="SM00186">
    <property type="entry name" value="FBG"/>
    <property type="match status" value="1"/>
</dbReference>
<dbReference type="InterPro" id="IPR014716">
    <property type="entry name" value="Fibrinogen_a/b/g_C_1"/>
</dbReference>
<dbReference type="SUPFAM" id="SSF56496">
    <property type="entry name" value="Fibrinogen C-terminal domain-like"/>
    <property type="match status" value="1"/>
</dbReference>
<feature type="domain" description="Fibrinogen C-terminal" evidence="10">
    <location>
        <begin position="2"/>
        <end position="112"/>
    </location>
</feature>
<comment type="subcellular location">
    <subcellularLocation>
        <location evidence="1">Secreted</location>
    </subcellularLocation>
</comment>
<organism evidence="11 12">
    <name type="scientific">Stichopus japonicus</name>
    <name type="common">Sea cucumber</name>
    <dbReference type="NCBI Taxonomy" id="307972"/>
    <lineage>
        <taxon>Eukaryota</taxon>
        <taxon>Metazoa</taxon>
        <taxon>Echinodermata</taxon>
        <taxon>Eleutherozoa</taxon>
        <taxon>Echinozoa</taxon>
        <taxon>Holothuroidea</taxon>
        <taxon>Aspidochirotacea</taxon>
        <taxon>Aspidochirotida</taxon>
        <taxon>Stichopodidae</taxon>
        <taxon>Apostichopus</taxon>
    </lineage>
</organism>
<dbReference type="InterPro" id="IPR037579">
    <property type="entry name" value="FIB_ANG-like"/>
</dbReference>
<proteinExistence type="predicted"/>